<evidence type="ECO:0000256" key="7">
    <source>
        <dbReference type="SAM" id="MobiDB-lite"/>
    </source>
</evidence>
<comment type="subcellular location">
    <subcellularLocation>
        <location evidence="1 6">Nucleus</location>
    </subcellularLocation>
</comment>
<feature type="compositionally biased region" description="Basic and acidic residues" evidence="7">
    <location>
        <begin position="13"/>
        <end position="32"/>
    </location>
</feature>
<comment type="similarity">
    <text evidence="2 6">Belongs to the CSM3 family.</text>
</comment>
<dbReference type="GO" id="GO:0031298">
    <property type="term" value="C:replication fork protection complex"/>
    <property type="evidence" value="ECO:0007669"/>
    <property type="project" value="TreeGrafter"/>
</dbReference>
<name>A0AAW2FTJ6_9HYME</name>
<dbReference type="InterPro" id="IPR040038">
    <property type="entry name" value="TIPIN/Csm3/Swi3"/>
</dbReference>
<evidence type="ECO:0000256" key="6">
    <source>
        <dbReference type="RuleBase" id="RU366049"/>
    </source>
</evidence>
<feature type="compositionally biased region" description="Polar residues" evidence="7">
    <location>
        <begin position="308"/>
        <end position="324"/>
    </location>
</feature>
<gene>
    <name evidence="9" type="ORF">PUN28_009694</name>
</gene>
<keyword evidence="3 6" id="KW-0227">DNA damage</keyword>
<feature type="region of interest" description="Disordered" evidence="7">
    <location>
        <begin position="149"/>
        <end position="173"/>
    </location>
</feature>
<dbReference type="GO" id="GO:0003677">
    <property type="term" value="F:DNA binding"/>
    <property type="evidence" value="ECO:0007669"/>
    <property type="project" value="TreeGrafter"/>
</dbReference>
<dbReference type="EMBL" id="JADYXP020000008">
    <property type="protein sequence ID" value="KAL0119286.1"/>
    <property type="molecule type" value="Genomic_DNA"/>
</dbReference>
<accession>A0AAW2FTJ6</accession>
<keyword evidence="5 6" id="KW-0131">Cell cycle</keyword>
<evidence type="ECO:0000313" key="10">
    <source>
        <dbReference type="Proteomes" id="UP001430953"/>
    </source>
</evidence>
<sequence length="337" mass="38719">MADFSDYEGDENIIEHYENQESGNERDSHGEEQDATSDNEMGAARRIHPSTSKSKSHVVRNPVPKLNTERLKGPNGILALENYFEGFKFYGKGHEKTDLERIMKRLQHWSYRLFPKFHFDDFLTRVEQLGMKKDMQVFIKKYRTDMITSDNNSNTNDIVDKDDEDEEQESAPLDDFDLLITEQIQKQKRAETRASVVASSEDAFDKLLTQSSNVQNSQTGNTNTVANTDANTDVNIEVNTNASNINTNTNASMANELKDEIKQKIERNKQLAIQRRLQRHKEYEEKIKRTKLIDDKAMEIINESKEISTQADNMQSQVNENANEATVIKAEDTLSKE</sequence>
<evidence type="ECO:0000256" key="3">
    <source>
        <dbReference type="ARBA" id="ARBA00022763"/>
    </source>
</evidence>
<feature type="region of interest" description="Disordered" evidence="7">
    <location>
        <begin position="1"/>
        <end position="68"/>
    </location>
</feature>
<evidence type="ECO:0000256" key="4">
    <source>
        <dbReference type="ARBA" id="ARBA00023242"/>
    </source>
</evidence>
<evidence type="ECO:0000259" key="8">
    <source>
        <dbReference type="Pfam" id="PF07962"/>
    </source>
</evidence>
<keyword evidence="4 6" id="KW-0539">Nucleus</keyword>
<protein>
    <recommendedName>
        <fullName evidence="6">TIMELESS-interacting protein</fullName>
    </recommendedName>
</protein>
<proteinExistence type="inferred from homology"/>
<reference evidence="9 10" key="1">
    <citation type="submission" date="2023-03" db="EMBL/GenBank/DDBJ databases">
        <title>High recombination rates correlate with genetic variation in Cardiocondyla obscurior ants.</title>
        <authorList>
            <person name="Errbii M."/>
        </authorList>
    </citation>
    <scope>NUCLEOTIDE SEQUENCE [LARGE SCALE GENOMIC DNA]</scope>
    <source>
        <strain evidence="9">Alpha-2009</strain>
        <tissue evidence="9">Whole body</tissue>
    </source>
</reference>
<evidence type="ECO:0000313" key="9">
    <source>
        <dbReference type="EMBL" id="KAL0119286.1"/>
    </source>
</evidence>
<evidence type="ECO:0000256" key="2">
    <source>
        <dbReference type="ARBA" id="ARBA00006075"/>
    </source>
</evidence>
<dbReference type="Proteomes" id="UP001430953">
    <property type="component" value="Unassembled WGS sequence"/>
</dbReference>
<dbReference type="AlphaFoldDB" id="A0AAW2FTJ6"/>
<comment type="function">
    <text evidence="6">Plays an important role in the control of DNA replication and the maintenance of replication fork stability.</text>
</comment>
<dbReference type="GO" id="GO:0006974">
    <property type="term" value="P:DNA damage response"/>
    <property type="evidence" value="ECO:0007669"/>
    <property type="project" value="UniProtKB-KW"/>
</dbReference>
<feature type="domain" description="Chromosome segregation in meiosis protein 3" evidence="8">
    <location>
        <begin position="65"/>
        <end position="146"/>
    </location>
</feature>
<evidence type="ECO:0000256" key="5">
    <source>
        <dbReference type="ARBA" id="ARBA00023306"/>
    </source>
</evidence>
<keyword evidence="10" id="KW-1185">Reference proteome</keyword>
<organism evidence="9 10">
    <name type="scientific">Cardiocondyla obscurior</name>
    <dbReference type="NCBI Taxonomy" id="286306"/>
    <lineage>
        <taxon>Eukaryota</taxon>
        <taxon>Metazoa</taxon>
        <taxon>Ecdysozoa</taxon>
        <taxon>Arthropoda</taxon>
        <taxon>Hexapoda</taxon>
        <taxon>Insecta</taxon>
        <taxon>Pterygota</taxon>
        <taxon>Neoptera</taxon>
        <taxon>Endopterygota</taxon>
        <taxon>Hymenoptera</taxon>
        <taxon>Apocrita</taxon>
        <taxon>Aculeata</taxon>
        <taxon>Formicoidea</taxon>
        <taxon>Formicidae</taxon>
        <taxon>Myrmicinae</taxon>
        <taxon>Cardiocondyla</taxon>
    </lineage>
</organism>
<dbReference type="Pfam" id="PF07962">
    <property type="entry name" value="Swi3"/>
    <property type="match status" value="1"/>
</dbReference>
<dbReference type="GO" id="GO:0043111">
    <property type="term" value="P:replication fork arrest"/>
    <property type="evidence" value="ECO:0007669"/>
    <property type="project" value="TreeGrafter"/>
</dbReference>
<dbReference type="InterPro" id="IPR012923">
    <property type="entry name" value="Csm3"/>
</dbReference>
<evidence type="ECO:0000256" key="1">
    <source>
        <dbReference type="ARBA" id="ARBA00004123"/>
    </source>
</evidence>
<dbReference type="PANTHER" id="PTHR13220">
    <property type="entry name" value="TIMELESS INTERACTING-RELATED"/>
    <property type="match status" value="1"/>
</dbReference>
<dbReference type="GO" id="GO:0031297">
    <property type="term" value="P:replication fork processing"/>
    <property type="evidence" value="ECO:0007669"/>
    <property type="project" value="UniProtKB-UniRule"/>
</dbReference>
<feature type="region of interest" description="Disordered" evidence="7">
    <location>
        <begin position="308"/>
        <end position="337"/>
    </location>
</feature>
<dbReference type="GO" id="GO:0000076">
    <property type="term" value="P:DNA replication checkpoint signaling"/>
    <property type="evidence" value="ECO:0007669"/>
    <property type="project" value="UniProtKB-UniRule"/>
</dbReference>
<feature type="compositionally biased region" description="Acidic residues" evidence="7">
    <location>
        <begin position="160"/>
        <end position="173"/>
    </location>
</feature>
<feature type="compositionally biased region" description="Acidic residues" evidence="7">
    <location>
        <begin position="1"/>
        <end position="12"/>
    </location>
</feature>
<comment type="caution">
    <text evidence="9">The sequence shown here is derived from an EMBL/GenBank/DDBJ whole genome shotgun (WGS) entry which is preliminary data.</text>
</comment>
<dbReference type="PANTHER" id="PTHR13220:SF11">
    <property type="entry name" value="TIMELESS-INTERACTING PROTEIN"/>
    <property type="match status" value="1"/>
</dbReference>